<keyword evidence="3" id="KW-1185">Reference proteome</keyword>
<organism evidence="2 3">
    <name type="scientific">Linum trigynum</name>
    <dbReference type="NCBI Taxonomy" id="586398"/>
    <lineage>
        <taxon>Eukaryota</taxon>
        <taxon>Viridiplantae</taxon>
        <taxon>Streptophyta</taxon>
        <taxon>Embryophyta</taxon>
        <taxon>Tracheophyta</taxon>
        <taxon>Spermatophyta</taxon>
        <taxon>Magnoliopsida</taxon>
        <taxon>eudicotyledons</taxon>
        <taxon>Gunneridae</taxon>
        <taxon>Pentapetalae</taxon>
        <taxon>rosids</taxon>
        <taxon>fabids</taxon>
        <taxon>Malpighiales</taxon>
        <taxon>Linaceae</taxon>
        <taxon>Linum</taxon>
    </lineage>
</organism>
<dbReference type="AlphaFoldDB" id="A0AAV2E3F4"/>
<evidence type="ECO:0000313" key="2">
    <source>
        <dbReference type="EMBL" id="CAL1380349.1"/>
    </source>
</evidence>
<proteinExistence type="predicted"/>
<gene>
    <name evidence="2" type="ORF">LTRI10_LOCUS21800</name>
</gene>
<protein>
    <submittedName>
        <fullName evidence="2">Uncharacterized protein</fullName>
    </submittedName>
</protein>
<feature type="compositionally biased region" description="Low complexity" evidence="1">
    <location>
        <begin position="74"/>
        <end position="90"/>
    </location>
</feature>
<dbReference type="EMBL" id="OZ034817">
    <property type="protein sequence ID" value="CAL1380349.1"/>
    <property type="molecule type" value="Genomic_DNA"/>
</dbReference>
<dbReference type="Proteomes" id="UP001497516">
    <property type="component" value="Chromosome 4"/>
</dbReference>
<sequence length="153" mass="16308">MGRGSASRLTGVGNRLTDPFPFPKTTPLQNTSSLTLSVDSFLLPNPSPLTPSPFSRSGAKNLHLSAPPPPPRHPTASTSSTRRPAASTLSPRRLTLIAPPPAAARQQRAASTLVAPPPPPVAEGIDLKWRKEREIGVGVASEEDANDFFFWLN</sequence>
<name>A0AAV2E3F4_9ROSI</name>
<feature type="region of interest" description="Disordered" evidence="1">
    <location>
        <begin position="1"/>
        <end position="124"/>
    </location>
</feature>
<reference evidence="2 3" key="1">
    <citation type="submission" date="2024-04" db="EMBL/GenBank/DDBJ databases">
        <authorList>
            <person name="Fracassetti M."/>
        </authorList>
    </citation>
    <scope>NUCLEOTIDE SEQUENCE [LARGE SCALE GENOMIC DNA]</scope>
</reference>
<evidence type="ECO:0000256" key="1">
    <source>
        <dbReference type="SAM" id="MobiDB-lite"/>
    </source>
</evidence>
<evidence type="ECO:0000313" key="3">
    <source>
        <dbReference type="Proteomes" id="UP001497516"/>
    </source>
</evidence>
<feature type="compositionally biased region" description="Polar residues" evidence="1">
    <location>
        <begin position="26"/>
        <end position="38"/>
    </location>
</feature>
<accession>A0AAV2E3F4</accession>